<sequence length="98" mass="10837">MRAVPSGLKARPIHRALYFASLVVVPVVLRKRPRHSPLVRPGRQRPNNNRAMPCLDQAKSPCRGPGRRAVGLLANSNVPTLLPHRHQGPTYARTSHVS</sequence>
<accession>A0A0E0QFX0</accession>
<reference evidence="2" key="2">
    <citation type="submission" date="2015-06" db="UniProtKB">
        <authorList>
            <consortium name="EnsemblPlants"/>
        </authorList>
    </citation>
    <scope>IDENTIFICATION</scope>
</reference>
<dbReference type="EnsemblPlants" id="ORUFI08G07700.1">
    <property type="protein sequence ID" value="ORUFI08G07700.1"/>
    <property type="gene ID" value="ORUFI08G07700"/>
</dbReference>
<organism evidence="2 3">
    <name type="scientific">Oryza rufipogon</name>
    <name type="common">Brownbeard rice</name>
    <name type="synonym">Asian wild rice</name>
    <dbReference type="NCBI Taxonomy" id="4529"/>
    <lineage>
        <taxon>Eukaryota</taxon>
        <taxon>Viridiplantae</taxon>
        <taxon>Streptophyta</taxon>
        <taxon>Embryophyta</taxon>
        <taxon>Tracheophyta</taxon>
        <taxon>Spermatophyta</taxon>
        <taxon>Magnoliopsida</taxon>
        <taxon>Liliopsida</taxon>
        <taxon>Poales</taxon>
        <taxon>Poaceae</taxon>
        <taxon>BOP clade</taxon>
        <taxon>Oryzoideae</taxon>
        <taxon>Oryzeae</taxon>
        <taxon>Oryzinae</taxon>
        <taxon>Oryza</taxon>
    </lineage>
</organism>
<evidence type="ECO:0000313" key="2">
    <source>
        <dbReference type="EnsemblPlants" id="ORUFI08G07700.1"/>
    </source>
</evidence>
<dbReference type="Proteomes" id="UP000008022">
    <property type="component" value="Unassembled WGS sequence"/>
</dbReference>
<reference evidence="3" key="1">
    <citation type="submission" date="2013-06" db="EMBL/GenBank/DDBJ databases">
        <authorList>
            <person name="Zhao Q."/>
        </authorList>
    </citation>
    <scope>NUCLEOTIDE SEQUENCE</scope>
    <source>
        <strain evidence="3">cv. W1943</strain>
    </source>
</reference>
<name>A0A0E0QFX0_ORYRU</name>
<evidence type="ECO:0000313" key="3">
    <source>
        <dbReference type="Proteomes" id="UP000008022"/>
    </source>
</evidence>
<protein>
    <submittedName>
        <fullName evidence="2">Uncharacterized protein</fullName>
    </submittedName>
</protein>
<dbReference type="AlphaFoldDB" id="A0A0E0QFX0"/>
<feature type="region of interest" description="Disordered" evidence="1">
    <location>
        <begin position="36"/>
        <end position="62"/>
    </location>
</feature>
<keyword evidence="3" id="KW-1185">Reference proteome</keyword>
<feature type="region of interest" description="Disordered" evidence="1">
    <location>
        <begin position="75"/>
        <end position="98"/>
    </location>
</feature>
<proteinExistence type="predicted"/>
<evidence type="ECO:0000256" key="1">
    <source>
        <dbReference type="SAM" id="MobiDB-lite"/>
    </source>
</evidence>
<dbReference type="Gramene" id="ORUFI08G07700.1">
    <property type="protein sequence ID" value="ORUFI08G07700.1"/>
    <property type="gene ID" value="ORUFI08G07700"/>
</dbReference>
<dbReference type="HOGENOM" id="CLU_2337327_0_0_1"/>